<feature type="compositionally biased region" description="Polar residues" evidence="1">
    <location>
        <begin position="1"/>
        <end position="38"/>
    </location>
</feature>
<feature type="compositionally biased region" description="Polar residues" evidence="1">
    <location>
        <begin position="82"/>
        <end position="93"/>
    </location>
</feature>
<protein>
    <submittedName>
        <fullName evidence="2">Uncharacterized protein</fullName>
    </submittedName>
</protein>
<organism evidence="2 3">
    <name type="scientific">Rhododendron simsii</name>
    <name type="common">Sims's rhododendron</name>
    <dbReference type="NCBI Taxonomy" id="118357"/>
    <lineage>
        <taxon>Eukaryota</taxon>
        <taxon>Viridiplantae</taxon>
        <taxon>Streptophyta</taxon>
        <taxon>Embryophyta</taxon>
        <taxon>Tracheophyta</taxon>
        <taxon>Spermatophyta</taxon>
        <taxon>Magnoliopsida</taxon>
        <taxon>eudicotyledons</taxon>
        <taxon>Gunneridae</taxon>
        <taxon>Pentapetalae</taxon>
        <taxon>asterids</taxon>
        <taxon>Ericales</taxon>
        <taxon>Ericaceae</taxon>
        <taxon>Ericoideae</taxon>
        <taxon>Rhodoreae</taxon>
        <taxon>Rhododendron</taxon>
    </lineage>
</organism>
<sequence>MPLTPSTSLEAPIQTSSTQPNIPSINQDLTPETQANNDNHFDPCDQVSKISEVFCCSAPDFYGDDNLVIYDSQTFITENEGNDLSSSKAVQQHSSLPKKKSSSSSSDPGFSEGVSVLNLFSLTKGINLQVYSLLISKLSPYSVRLDYKNIDVWNLSMSRSSSKHSLNLSVELEPNSSPSFL</sequence>
<evidence type="ECO:0000313" key="3">
    <source>
        <dbReference type="Proteomes" id="UP000626092"/>
    </source>
</evidence>
<accession>A0A834LEW0</accession>
<reference evidence="2" key="1">
    <citation type="submission" date="2019-11" db="EMBL/GenBank/DDBJ databases">
        <authorList>
            <person name="Liu Y."/>
            <person name="Hou J."/>
            <person name="Li T.-Q."/>
            <person name="Guan C.-H."/>
            <person name="Wu X."/>
            <person name="Wu H.-Z."/>
            <person name="Ling F."/>
            <person name="Zhang R."/>
            <person name="Shi X.-G."/>
            <person name="Ren J.-P."/>
            <person name="Chen E.-F."/>
            <person name="Sun J.-M."/>
        </authorList>
    </citation>
    <scope>NUCLEOTIDE SEQUENCE</scope>
    <source>
        <strain evidence="2">Adult_tree_wgs_1</strain>
        <tissue evidence="2">Leaves</tissue>
    </source>
</reference>
<proteinExistence type="predicted"/>
<evidence type="ECO:0000256" key="1">
    <source>
        <dbReference type="SAM" id="MobiDB-lite"/>
    </source>
</evidence>
<dbReference type="EMBL" id="WJXA01000009">
    <property type="protein sequence ID" value="KAF7131656.1"/>
    <property type="molecule type" value="Genomic_DNA"/>
</dbReference>
<dbReference type="Proteomes" id="UP000626092">
    <property type="component" value="Unassembled WGS sequence"/>
</dbReference>
<feature type="region of interest" description="Disordered" evidence="1">
    <location>
        <begin position="82"/>
        <end position="109"/>
    </location>
</feature>
<dbReference type="AlphaFoldDB" id="A0A834LEW0"/>
<comment type="caution">
    <text evidence="2">The sequence shown here is derived from an EMBL/GenBank/DDBJ whole genome shotgun (WGS) entry which is preliminary data.</text>
</comment>
<name>A0A834LEW0_RHOSS</name>
<feature type="region of interest" description="Disordered" evidence="1">
    <location>
        <begin position="1"/>
        <end position="41"/>
    </location>
</feature>
<evidence type="ECO:0000313" key="2">
    <source>
        <dbReference type="EMBL" id="KAF7131656.1"/>
    </source>
</evidence>
<gene>
    <name evidence="2" type="ORF">RHSIM_Rhsim09G0059400</name>
</gene>
<keyword evidence="3" id="KW-1185">Reference proteome</keyword>